<dbReference type="Proteomes" id="UP000220605">
    <property type="component" value="Unassembled WGS sequence"/>
</dbReference>
<dbReference type="VEuPathDB" id="PlasmoDB:PVPAM_060038400"/>
<sequence>MPNYLGDIDILNSKYYYRKLDEGWDGCEIYAFYNKAKTVLEGNNGLQDVSDQILKALCYVYKNSLRNTLYSDMCNVLYFWLGNIFLENLVTKDLFHEVILNLFDSLKNHNQDKVCTAPHFFMLKKDFNVIKTIFDCSEDYKSYSKHLLSFGMSCSNKYKSYLDTNTDNYNKFYNECEVEKKGHEYCEEFRKYFPHYKKNLFSEFNCSLKLNKPESEEFVGGHNTELMQLQGERSNRGLQKEKKLSVPHRSGVEHQAVSPGLSVTESETGVVQKFPSSDYSDSTPPSIISKSVTGAVSVAGAIVPSYLLYNYTPAGNMINKLLGRRTRMNHNPLTEAQLMDNFYQPEGFNSERSGYNISYRPV</sequence>
<protein>
    <submittedName>
        <fullName evidence="1">VIR protein</fullName>
    </submittedName>
</protein>
<dbReference type="VEuPathDB" id="PlasmoDB:PVP01_0002810"/>
<organism evidence="1">
    <name type="scientific">Plasmodium vivax</name>
    <name type="common">malaria parasite P. vivax</name>
    <dbReference type="NCBI Taxonomy" id="5855"/>
    <lineage>
        <taxon>Eukaryota</taxon>
        <taxon>Sar</taxon>
        <taxon>Alveolata</taxon>
        <taxon>Apicomplexa</taxon>
        <taxon>Aconoidasida</taxon>
        <taxon>Haemosporida</taxon>
        <taxon>Plasmodiidae</taxon>
        <taxon>Plasmodium</taxon>
        <taxon>Plasmodium (Plasmodium)</taxon>
    </lineage>
</organism>
<gene>
    <name evidence="1" type="ORF">PVP01_0002810</name>
</gene>
<dbReference type="VEuPathDB" id="PlasmoDB:PVX_064190"/>
<accession>A0A565A5Q6</accession>
<reference evidence="1" key="1">
    <citation type="submission" date="2016-07" db="EMBL/GenBank/DDBJ databases">
        <authorList>
            <consortium name="Pathogen Informatics"/>
        </authorList>
    </citation>
    <scope>NUCLEOTIDE SEQUENCE</scope>
</reference>
<proteinExistence type="predicted"/>
<dbReference type="AlphaFoldDB" id="A0A565A5Q6"/>
<dbReference type="Pfam" id="PF05795">
    <property type="entry name" value="Plasmodium_Vir"/>
    <property type="match status" value="1"/>
</dbReference>
<name>A0A565A5Q6_PLAVI</name>
<evidence type="ECO:0000313" key="1">
    <source>
        <dbReference type="EMBL" id="VUZ99566.1"/>
    </source>
</evidence>
<dbReference type="InterPro" id="IPR008780">
    <property type="entry name" value="Plasmodium_Vir"/>
</dbReference>
<dbReference type="OrthoDB" id="383226at2759"/>
<dbReference type="EMBL" id="FLZR02000006">
    <property type="protein sequence ID" value="VUZ99566.1"/>
    <property type="molecule type" value="Genomic_DNA"/>
</dbReference>
<dbReference type="VEuPathDB" id="PlasmoDB:PVW1_050005800"/>